<dbReference type="Gene3D" id="1.10.1330.10">
    <property type="entry name" value="Dockerin domain"/>
    <property type="match status" value="1"/>
</dbReference>
<dbReference type="Pfam" id="PF00404">
    <property type="entry name" value="Dockerin_1"/>
    <property type="match status" value="1"/>
</dbReference>
<evidence type="ECO:0000256" key="1">
    <source>
        <dbReference type="SAM" id="SignalP"/>
    </source>
</evidence>
<dbReference type="PROSITE" id="PS00018">
    <property type="entry name" value="EF_HAND_1"/>
    <property type="match status" value="1"/>
</dbReference>
<dbReference type="PANTHER" id="PTHR30383:SF5">
    <property type="entry name" value="SGNH HYDROLASE-TYPE ESTERASE DOMAIN-CONTAINING PROTEIN"/>
    <property type="match status" value="1"/>
</dbReference>
<dbReference type="PROSITE" id="PS00448">
    <property type="entry name" value="CLOS_CELLULOSOME_RPT"/>
    <property type="match status" value="1"/>
</dbReference>
<dbReference type="InterPro" id="IPR051532">
    <property type="entry name" value="Ester_Hydrolysis_Enzymes"/>
</dbReference>
<feature type="chain" id="PRO_5003511632" evidence="1">
    <location>
        <begin position="34"/>
        <end position="312"/>
    </location>
</feature>
<dbReference type="Gene3D" id="3.40.50.1110">
    <property type="entry name" value="SGNH hydrolase"/>
    <property type="match status" value="1"/>
</dbReference>
<organism evidence="3 4">
    <name type="scientific">Acetivibrio clariflavus (strain DSM 19732 / NBRC 101661 / EBR45)</name>
    <name type="common">Clostridium clariflavum</name>
    <dbReference type="NCBI Taxonomy" id="720554"/>
    <lineage>
        <taxon>Bacteria</taxon>
        <taxon>Bacillati</taxon>
        <taxon>Bacillota</taxon>
        <taxon>Clostridia</taxon>
        <taxon>Eubacteriales</taxon>
        <taxon>Oscillospiraceae</taxon>
        <taxon>Acetivibrio</taxon>
    </lineage>
</organism>
<dbReference type="SUPFAM" id="SSF63446">
    <property type="entry name" value="Type I dockerin domain"/>
    <property type="match status" value="1"/>
</dbReference>
<dbReference type="CDD" id="cd01833">
    <property type="entry name" value="XynB_like"/>
    <property type="match status" value="1"/>
</dbReference>
<dbReference type="AlphaFoldDB" id="G8LZS3"/>
<dbReference type="InterPro" id="IPR018247">
    <property type="entry name" value="EF_Hand_1_Ca_BS"/>
</dbReference>
<gene>
    <name evidence="3" type="ordered locus">Clocl_2438</name>
</gene>
<dbReference type="PROSITE" id="PS51766">
    <property type="entry name" value="DOCKERIN"/>
    <property type="match status" value="1"/>
</dbReference>
<dbReference type="GO" id="GO:0000272">
    <property type="term" value="P:polysaccharide catabolic process"/>
    <property type="evidence" value="ECO:0007669"/>
    <property type="project" value="InterPro"/>
</dbReference>
<dbReference type="RefSeq" id="WP_014255581.1">
    <property type="nucleotide sequence ID" value="NC_016627.1"/>
</dbReference>
<protein>
    <submittedName>
        <fullName evidence="3">Lysophospholipase L1-like esterase</fullName>
    </submittedName>
</protein>
<dbReference type="GO" id="GO:0004553">
    <property type="term" value="F:hydrolase activity, hydrolyzing O-glycosyl compounds"/>
    <property type="evidence" value="ECO:0007669"/>
    <property type="project" value="InterPro"/>
</dbReference>
<dbReference type="STRING" id="720554.Clocl_2438"/>
<evidence type="ECO:0000259" key="2">
    <source>
        <dbReference type="PROSITE" id="PS51766"/>
    </source>
</evidence>
<accession>G8LZS3</accession>
<dbReference type="eggNOG" id="COG2755">
    <property type="taxonomic scope" value="Bacteria"/>
</dbReference>
<dbReference type="InterPro" id="IPR002105">
    <property type="entry name" value="Dockerin_1_rpt"/>
</dbReference>
<dbReference type="HOGENOM" id="CLU_044083_3_0_9"/>
<evidence type="ECO:0000313" key="3">
    <source>
        <dbReference type="EMBL" id="AEV69013.1"/>
    </source>
</evidence>
<name>G8LZS3_ACECE</name>
<dbReference type="InterPro" id="IPR036439">
    <property type="entry name" value="Dockerin_dom_sf"/>
</dbReference>
<evidence type="ECO:0000313" key="4">
    <source>
        <dbReference type="Proteomes" id="UP000005435"/>
    </source>
</evidence>
<dbReference type="KEGG" id="ccl:Clocl_2438"/>
<sequence precursor="true">MYNFKLKVKKILFSAFLIGAIVGNMFTAVPAQSAPIKIMPVGDSCTEGMGDPYMGGYRTELYNLYKNAGLNFDFVGSNQQGPSSLPDRDNEGHSGWTIPQIASNIDNWLNTYNPDVVLLWIGGNDILQTGRMNTTGLSNLIDQIFRNKPNIKLFVANYYPWPDVVKPYNEAIPGIVQQKASEGKSVYFVKLSDVQFSPSVDLSSDGLHLNPGGYSKIAKIWFESTISVLREMSNGPVPTPTPSFNVKKGDVNGDGDVNSIDFAYLKRYLLGMDSSFPSPYGSIAADLNNDGRIDSIDYAHLKLILLGMYYEN</sequence>
<feature type="signal peptide" evidence="1">
    <location>
        <begin position="1"/>
        <end position="33"/>
    </location>
</feature>
<dbReference type="SUPFAM" id="SSF52266">
    <property type="entry name" value="SGNH hydrolase"/>
    <property type="match status" value="1"/>
</dbReference>
<reference evidence="3 4" key="2">
    <citation type="journal article" date="2012" name="Stand. Genomic Sci.">
        <title>Complete Genome Sequence of Clostridium clariflavum DSM 19732.</title>
        <authorList>
            <person name="Izquierdo J.A."/>
            <person name="Goodwin L."/>
            <person name="Davenport K.W."/>
            <person name="Teshima H."/>
            <person name="Bruce D."/>
            <person name="Detter C."/>
            <person name="Tapia R."/>
            <person name="Han S."/>
            <person name="Land M."/>
            <person name="Hauser L."/>
            <person name="Jeffries C.D."/>
            <person name="Han J."/>
            <person name="Pitluck S."/>
            <person name="Nolan M."/>
            <person name="Chen A."/>
            <person name="Huntemann M."/>
            <person name="Mavromatis K."/>
            <person name="Mikhailova N."/>
            <person name="Liolios K."/>
            <person name="Woyke T."/>
            <person name="Lynd L.R."/>
        </authorList>
    </citation>
    <scope>NUCLEOTIDE SEQUENCE [LARGE SCALE GENOMIC DNA]</scope>
    <source>
        <strain evidence="4">DSM 19732 / NBRC 101661 / EBR45</strain>
    </source>
</reference>
<dbReference type="GO" id="GO:0004622">
    <property type="term" value="F:phosphatidylcholine lysophospholipase activity"/>
    <property type="evidence" value="ECO:0007669"/>
    <property type="project" value="TreeGrafter"/>
</dbReference>
<dbReference type="InterPro" id="IPR016134">
    <property type="entry name" value="Dockerin_dom"/>
</dbReference>
<dbReference type="InterPro" id="IPR013830">
    <property type="entry name" value="SGNH_hydro"/>
</dbReference>
<dbReference type="Pfam" id="PF13472">
    <property type="entry name" value="Lipase_GDSL_2"/>
    <property type="match status" value="1"/>
</dbReference>
<proteinExistence type="predicted"/>
<reference evidence="4" key="1">
    <citation type="submission" date="2011-12" db="EMBL/GenBank/DDBJ databases">
        <title>Complete sequence of Clostridium clariflavum DSM 19732.</title>
        <authorList>
            <consortium name="US DOE Joint Genome Institute"/>
            <person name="Lucas S."/>
            <person name="Han J."/>
            <person name="Lapidus A."/>
            <person name="Cheng J.-F."/>
            <person name="Goodwin L."/>
            <person name="Pitluck S."/>
            <person name="Peters L."/>
            <person name="Teshima H."/>
            <person name="Detter J.C."/>
            <person name="Han C."/>
            <person name="Tapia R."/>
            <person name="Land M."/>
            <person name="Hauser L."/>
            <person name="Kyrpides N."/>
            <person name="Ivanova N."/>
            <person name="Pagani I."/>
            <person name="Kitzmiller T."/>
            <person name="Lynd L."/>
            <person name="Izquierdo J."/>
            <person name="Woyke T."/>
        </authorList>
    </citation>
    <scope>NUCLEOTIDE SEQUENCE [LARGE SCALE GENOMIC DNA]</scope>
    <source>
        <strain evidence="4">DSM 19732 / NBRC 101661 / EBR45</strain>
    </source>
</reference>
<dbReference type="Proteomes" id="UP000005435">
    <property type="component" value="Chromosome"/>
</dbReference>
<dbReference type="OrthoDB" id="468550at2"/>
<dbReference type="InterPro" id="IPR036514">
    <property type="entry name" value="SGNH_hydro_sf"/>
</dbReference>
<keyword evidence="1" id="KW-0732">Signal</keyword>
<feature type="domain" description="Dockerin" evidence="2">
    <location>
        <begin position="244"/>
        <end position="312"/>
    </location>
</feature>
<keyword evidence="4" id="KW-1185">Reference proteome</keyword>
<dbReference type="CDD" id="cd14256">
    <property type="entry name" value="Dockerin_I"/>
    <property type="match status" value="1"/>
</dbReference>
<dbReference type="EMBL" id="CP003065">
    <property type="protein sequence ID" value="AEV69013.1"/>
    <property type="molecule type" value="Genomic_DNA"/>
</dbReference>
<dbReference type="PANTHER" id="PTHR30383">
    <property type="entry name" value="THIOESTERASE 1/PROTEASE 1/LYSOPHOSPHOLIPASE L1"/>
    <property type="match status" value="1"/>
</dbReference>